<dbReference type="GO" id="GO:0003677">
    <property type="term" value="F:DNA binding"/>
    <property type="evidence" value="ECO:0007669"/>
    <property type="project" value="UniProtKB-KW"/>
</dbReference>
<sequence length="701" mass="79462">MEHYTLHLANDGKVPIPRGPNLGSVTSKRRVNRACDPCREQKAKCSGQYPACQRCRQSDIMCIYSDNKRERDNKRSADYQSRVQVLEDLLRNLHPHLDPGLATLVEDVINGVRRSGCVFTDEKSDGVQLPVTSSTTSSPNPAKDGQQAPNNPVQPTDHTVEDHNRDRDAQATGFVGRPSEVAWLHNLQMGLNSRTETTRSLGLSGILPPWSSNYFLDDMQVFSTNQSHELGWPSEEAATELVESYFQNVHASFPLVGKLLFWEQFRCLYANRDVQPGTRWIAILNLIFAIASRHTCLVREQSGAGLSYFTRAWDLYTKDFVALEHPSLQQVQIESLISLYLLSVGQINRAWRMCAIALRSAVAMGIHLRTENENISSISKETRYRLWWALYSLDVQLCLMTGRPLNMDLEYCTTPLPVPYPEEQFLDARVAQIIADEDARKATVAYFATCVVNNDSGFQQRSPSSLHSIVSGGYENNPNTTFAPDSIEPNTSLYFLCRVGLACLGRRAMDEIHSPRTASLLWDEIETSISRNNASVDHWMAQLPSYYNFEKSSRSSPFARQRTSLAFRFYSIKLIILEPCLRRSIGVLTEGPCSSRCQAMAAMCMQVAGNVLNLLPDEPDIPWIYEYCPWWSIVHYIMQSSTILLVSLAGQIEHDSVQLEKLSRYIRKAYRWLQEMSRTDELARRACQILQEVATRHVPDL</sequence>
<feature type="non-terminal residue" evidence="8">
    <location>
        <position position="1"/>
    </location>
</feature>
<keyword evidence="2" id="KW-0805">Transcription regulation</keyword>
<evidence type="ECO:0000313" key="8">
    <source>
        <dbReference type="EMBL" id="KAJ5369280.1"/>
    </source>
</evidence>
<evidence type="ECO:0000313" key="9">
    <source>
        <dbReference type="Proteomes" id="UP001147782"/>
    </source>
</evidence>
<dbReference type="GO" id="GO:0000981">
    <property type="term" value="F:DNA-binding transcription factor activity, RNA polymerase II-specific"/>
    <property type="evidence" value="ECO:0007669"/>
    <property type="project" value="InterPro"/>
</dbReference>
<dbReference type="SMART" id="SM00066">
    <property type="entry name" value="GAL4"/>
    <property type="match status" value="1"/>
</dbReference>
<evidence type="ECO:0000256" key="4">
    <source>
        <dbReference type="ARBA" id="ARBA00023163"/>
    </source>
</evidence>
<dbReference type="GO" id="GO:0006351">
    <property type="term" value="P:DNA-templated transcription"/>
    <property type="evidence" value="ECO:0007669"/>
    <property type="project" value="InterPro"/>
</dbReference>
<reference evidence="8" key="2">
    <citation type="journal article" date="2023" name="IMA Fungus">
        <title>Comparative genomic study of the Penicillium genus elucidates a diverse pangenome and 15 lateral gene transfer events.</title>
        <authorList>
            <person name="Petersen C."/>
            <person name="Sorensen T."/>
            <person name="Nielsen M.R."/>
            <person name="Sondergaard T.E."/>
            <person name="Sorensen J.L."/>
            <person name="Fitzpatrick D.A."/>
            <person name="Frisvad J.C."/>
            <person name="Nielsen K.L."/>
        </authorList>
    </citation>
    <scope>NUCLEOTIDE SEQUENCE</scope>
    <source>
        <strain evidence="8">IBT 29864</strain>
    </source>
</reference>
<dbReference type="OrthoDB" id="5296287at2759"/>
<dbReference type="AlphaFoldDB" id="A0A9W9V7H8"/>
<dbReference type="PROSITE" id="PS00463">
    <property type="entry name" value="ZN2_CY6_FUNGAL_1"/>
    <property type="match status" value="1"/>
</dbReference>
<dbReference type="GO" id="GO:0008270">
    <property type="term" value="F:zinc ion binding"/>
    <property type="evidence" value="ECO:0007669"/>
    <property type="project" value="InterPro"/>
</dbReference>
<evidence type="ECO:0000256" key="3">
    <source>
        <dbReference type="ARBA" id="ARBA00023125"/>
    </source>
</evidence>
<dbReference type="Proteomes" id="UP001147782">
    <property type="component" value="Unassembled WGS sequence"/>
</dbReference>
<dbReference type="SUPFAM" id="SSF57701">
    <property type="entry name" value="Zn2/Cys6 DNA-binding domain"/>
    <property type="match status" value="1"/>
</dbReference>
<dbReference type="CDD" id="cd12148">
    <property type="entry name" value="fungal_TF_MHR"/>
    <property type="match status" value="1"/>
</dbReference>
<dbReference type="InterPro" id="IPR053230">
    <property type="entry name" value="Trans_reg_galc"/>
</dbReference>
<keyword evidence="3" id="KW-0238">DNA-binding</keyword>
<name>A0A9W9V7H8_9EURO</name>
<proteinExistence type="predicted"/>
<dbReference type="PANTHER" id="PTHR47654">
    <property type="entry name" value="ZN(II)2CYS6 TRANSCRIPTION FACTOR (EUROFUNG)-RELATED"/>
    <property type="match status" value="1"/>
</dbReference>
<dbReference type="InterPro" id="IPR001138">
    <property type="entry name" value="Zn2Cys6_DnaBD"/>
</dbReference>
<keyword evidence="4" id="KW-0804">Transcription</keyword>
<dbReference type="CDD" id="cd00067">
    <property type="entry name" value="GAL4"/>
    <property type="match status" value="1"/>
</dbReference>
<dbReference type="EMBL" id="JAPZBS010000007">
    <property type="protein sequence ID" value="KAJ5369280.1"/>
    <property type="molecule type" value="Genomic_DNA"/>
</dbReference>
<dbReference type="Gene3D" id="4.10.240.10">
    <property type="entry name" value="Zn(2)-C6 fungal-type DNA-binding domain"/>
    <property type="match status" value="1"/>
</dbReference>
<evidence type="ECO:0000256" key="5">
    <source>
        <dbReference type="ARBA" id="ARBA00023242"/>
    </source>
</evidence>
<evidence type="ECO:0000259" key="7">
    <source>
        <dbReference type="PROSITE" id="PS50048"/>
    </source>
</evidence>
<reference evidence="8" key="1">
    <citation type="submission" date="2022-11" db="EMBL/GenBank/DDBJ databases">
        <authorList>
            <person name="Petersen C."/>
        </authorList>
    </citation>
    <scope>NUCLEOTIDE SEQUENCE</scope>
    <source>
        <strain evidence="8">IBT 29864</strain>
    </source>
</reference>
<keyword evidence="9" id="KW-1185">Reference proteome</keyword>
<gene>
    <name evidence="8" type="ORF">N7496_009040</name>
</gene>
<dbReference type="Pfam" id="PF04082">
    <property type="entry name" value="Fungal_trans"/>
    <property type="match status" value="1"/>
</dbReference>
<dbReference type="SMART" id="SM00906">
    <property type="entry name" value="Fungal_trans"/>
    <property type="match status" value="1"/>
</dbReference>
<dbReference type="GeneID" id="81441138"/>
<organism evidence="8 9">
    <name type="scientific">Penicillium cataractarum</name>
    <dbReference type="NCBI Taxonomy" id="2100454"/>
    <lineage>
        <taxon>Eukaryota</taxon>
        <taxon>Fungi</taxon>
        <taxon>Dikarya</taxon>
        <taxon>Ascomycota</taxon>
        <taxon>Pezizomycotina</taxon>
        <taxon>Eurotiomycetes</taxon>
        <taxon>Eurotiomycetidae</taxon>
        <taxon>Eurotiales</taxon>
        <taxon>Aspergillaceae</taxon>
        <taxon>Penicillium</taxon>
    </lineage>
</organism>
<evidence type="ECO:0000256" key="1">
    <source>
        <dbReference type="ARBA" id="ARBA00022723"/>
    </source>
</evidence>
<dbReference type="PANTHER" id="PTHR47654:SF1">
    <property type="entry name" value="ZN(II)2CYS6 TRANSCRIPTION FACTOR (EUROFUNG)"/>
    <property type="match status" value="1"/>
</dbReference>
<feature type="region of interest" description="Disordered" evidence="6">
    <location>
        <begin position="123"/>
        <end position="165"/>
    </location>
</feature>
<keyword evidence="1" id="KW-0479">Metal-binding</keyword>
<comment type="caution">
    <text evidence="8">The sequence shown here is derived from an EMBL/GenBank/DDBJ whole genome shotgun (WGS) entry which is preliminary data.</text>
</comment>
<evidence type="ECO:0000256" key="6">
    <source>
        <dbReference type="SAM" id="MobiDB-lite"/>
    </source>
</evidence>
<dbReference type="RefSeq" id="XP_056554022.1">
    <property type="nucleotide sequence ID" value="XM_056701959.1"/>
</dbReference>
<dbReference type="PROSITE" id="PS50048">
    <property type="entry name" value="ZN2_CY6_FUNGAL_2"/>
    <property type="match status" value="1"/>
</dbReference>
<dbReference type="InterPro" id="IPR007219">
    <property type="entry name" value="XnlR_reg_dom"/>
</dbReference>
<feature type="domain" description="Zn(2)-C6 fungal-type" evidence="7">
    <location>
        <begin position="34"/>
        <end position="64"/>
    </location>
</feature>
<feature type="region of interest" description="Disordered" evidence="6">
    <location>
        <begin position="1"/>
        <end position="25"/>
    </location>
</feature>
<evidence type="ECO:0000256" key="2">
    <source>
        <dbReference type="ARBA" id="ARBA00023015"/>
    </source>
</evidence>
<dbReference type="Pfam" id="PF00172">
    <property type="entry name" value="Zn_clus"/>
    <property type="match status" value="1"/>
</dbReference>
<keyword evidence="5" id="KW-0539">Nucleus</keyword>
<dbReference type="InterPro" id="IPR036864">
    <property type="entry name" value="Zn2-C6_fun-type_DNA-bd_sf"/>
</dbReference>
<feature type="compositionally biased region" description="Polar residues" evidence="6">
    <location>
        <begin position="147"/>
        <end position="157"/>
    </location>
</feature>
<accession>A0A9W9V7H8</accession>
<protein>
    <recommendedName>
        <fullName evidence="7">Zn(2)-C6 fungal-type domain-containing protein</fullName>
    </recommendedName>
</protein>